<feature type="transmembrane region" description="Helical" evidence="2">
    <location>
        <begin position="53"/>
        <end position="71"/>
    </location>
</feature>
<dbReference type="VEuPathDB" id="FungiDB:SCHCODRAFT_02602535"/>
<evidence type="ECO:0000256" key="1">
    <source>
        <dbReference type="SAM" id="MobiDB-lite"/>
    </source>
</evidence>
<dbReference type="Proteomes" id="UP000007431">
    <property type="component" value="Unassembled WGS sequence"/>
</dbReference>
<gene>
    <name evidence="3" type="ORF">SCHCODRAFT_237591</name>
</gene>
<dbReference type="EMBL" id="GL377311">
    <property type="protein sequence ID" value="EFI93581.1"/>
    <property type="molecule type" value="Genomic_DNA"/>
</dbReference>
<name>D8QGF1_SCHCM</name>
<dbReference type="GeneID" id="9591962"/>
<evidence type="ECO:0000313" key="3">
    <source>
        <dbReference type="EMBL" id="EFI93581.1"/>
    </source>
</evidence>
<keyword evidence="2" id="KW-1133">Transmembrane helix</keyword>
<dbReference type="OrthoDB" id="5570013at2759"/>
<proteinExistence type="predicted"/>
<dbReference type="KEGG" id="scm:SCHCO_02602535"/>
<dbReference type="HOGENOM" id="CLU_037980_2_0_1"/>
<dbReference type="RefSeq" id="XP_003028484.1">
    <property type="nucleotide sequence ID" value="XM_003028438.1"/>
</dbReference>
<keyword evidence="4" id="KW-1185">Reference proteome</keyword>
<dbReference type="AlphaFoldDB" id="D8QGF1"/>
<protein>
    <submittedName>
        <fullName evidence="3">Uncharacterized protein</fullName>
    </submittedName>
</protein>
<accession>D8QGF1</accession>
<reference evidence="3 4" key="1">
    <citation type="journal article" date="2010" name="Nat. Biotechnol.">
        <title>Genome sequence of the model mushroom Schizophyllum commune.</title>
        <authorList>
            <person name="Ohm R.A."/>
            <person name="de Jong J.F."/>
            <person name="Lugones L.G."/>
            <person name="Aerts A."/>
            <person name="Kothe E."/>
            <person name="Stajich J.E."/>
            <person name="de Vries R.P."/>
            <person name="Record E."/>
            <person name="Levasseur A."/>
            <person name="Baker S.E."/>
            <person name="Bartholomew K.A."/>
            <person name="Coutinho P.M."/>
            <person name="Erdmann S."/>
            <person name="Fowler T.J."/>
            <person name="Gathman A.C."/>
            <person name="Lombard V."/>
            <person name="Henrissat B."/>
            <person name="Knabe N."/>
            <person name="Kuees U."/>
            <person name="Lilly W.W."/>
            <person name="Lindquist E."/>
            <person name="Lucas S."/>
            <person name="Magnuson J.K."/>
            <person name="Piumi F."/>
            <person name="Raudaskoski M."/>
            <person name="Salamov A."/>
            <person name="Schmutz J."/>
            <person name="Schwarze F.W.M.R."/>
            <person name="vanKuyk P.A."/>
            <person name="Horton J.S."/>
            <person name="Grigoriev I.V."/>
            <person name="Woesten H.A.B."/>
        </authorList>
    </citation>
    <scope>NUCLEOTIDE SEQUENCE [LARGE SCALE GENOMIC DNA]</scope>
    <source>
        <strain evidence="4">H4-8 / FGSC 9210</strain>
    </source>
</reference>
<evidence type="ECO:0000256" key="2">
    <source>
        <dbReference type="SAM" id="Phobius"/>
    </source>
</evidence>
<dbReference type="InParanoid" id="D8QGF1"/>
<evidence type="ECO:0000313" key="4">
    <source>
        <dbReference type="Proteomes" id="UP000007431"/>
    </source>
</evidence>
<dbReference type="eggNOG" id="ENOG502SAMB">
    <property type="taxonomic scope" value="Eukaryota"/>
</dbReference>
<sequence length="487" mass="52894">MGAISLPEDSYADKGVDPTFGEEDVRTPLLPGGGLPSRSLEDHRRRQIRIRRFCHFALLFTLLVFAVHLLSDTVRYQTSRILGFNMDDHDYPIPPGVTLEDCPAWNIGENSHVGRVSFKFDLPVEELFALARGPRSHGKIHIRQSDVVTDDVLVNVEVHTDTPAGFDHAKACLAKREGSDDTAGLGIFTDEWWNNHHHRHHHRIHFAVEVVLPKLKDDVQQVNKLTTDLPIFQHTIEELADTVLFQTLNLQTFNAGIYAKSIHAVHGTIGTSNAGIDGVFRADEALTLRTSNGRVAATASAPIVDITTANGAIEGEYSASKDLALFTQNAHIYATVTLENDPAGPETKARVHTANGQIRLAVSLSSTQSTGGSFALDAHTQNAGLTLEFLDSPLDAALSLDAHTTLGKADVRLHPTYEGAFDASTSLARVQVRKGEEDEGTGRGARDLDVRQNVGTHVEGAVGWSEEGKARGSARVSSSIGAVELWV</sequence>
<dbReference type="OMA" id="NDANIDW"/>
<keyword evidence="2" id="KW-0472">Membrane</keyword>
<feature type="region of interest" description="Disordered" evidence="1">
    <location>
        <begin position="1"/>
        <end position="41"/>
    </location>
</feature>
<dbReference type="STRING" id="578458.D8QGF1"/>
<keyword evidence="2" id="KW-0812">Transmembrane</keyword>
<organism evidence="4">
    <name type="scientific">Schizophyllum commune (strain H4-8 / FGSC 9210)</name>
    <name type="common">Split gill fungus</name>
    <dbReference type="NCBI Taxonomy" id="578458"/>
    <lineage>
        <taxon>Eukaryota</taxon>
        <taxon>Fungi</taxon>
        <taxon>Dikarya</taxon>
        <taxon>Basidiomycota</taxon>
        <taxon>Agaricomycotina</taxon>
        <taxon>Agaricomycetes</taxon>
        <taxon>Agaricomycetidae</taxon>
        <taxon>Agaricales</taxon>
        <taxon>Schizophyllaceae</taxon>
        <taxon>Schizophyllum</taxon>
    </lineage>
</organism>